<sequence>MYLVFFLYALLASTFSIGKLLLGVLPPIFLIAIRMIISGALLTSIWYFFYTDKKIRTADLWLFGMVVVFHILFPFMSEYIALQDMSPSSACLLYNLSPFFSALFSYFIFDEKMTPKKWIGFSIGLAGIVWYVGSQQAIDVNVSWANVLMLFSVITSSLGWIFVRLLVKNRGYSTMLVNGFAMLVGGLVALPVSSIFEGPVDISFSQLPYIAGLLTIMILITNVLFYNLYGYLLTKYTATFLSFVGFVTPLFSALFEWFFFGTMMSLNFICTVSVVGIGIFIFYQEELKQGYISR</sequence>
<feature type="domain" description="EamA" evidence="7">
    <location>
        <begin position="144"/>
        <end position="283"/>
    </location>
</feature>
<protein>
    <recommendedName>
        <fullName evidence="7">EamA domain-containing protein</fullName>
    </recommendedName>
</protein>
<dbReference type="InterPro" id="IPR050638">
    <property type="entry name" value="AA-Vitamin_Transporters"/>
</dbReference>
<proteinExistence type="predicted"/>
<dbReference type="Gene3D" id="1.10.3730.20">
    <property type="match status" value="1"/>
</dbReference>
<dbReference type="RefSeq" id="WP_115585199.1">
    <property type="nucleotide sequence ID" value="NZ_CP025544.1"/>
</dbReference>
<feature type="domain" description="EamA" evidence="7">
    <location>
        <begin position="3"/>
        <end position="131"/>
    </location>
</feature>
<evidence type="ECO:0000256" key="4">
    <source>
        <dbReference type="ARBA" id="ARBA00022989"/>
    </source>
</evidence>
<feature type="transmembrane region" description="Helical" evidence="6">
    <location>
        <begin position="28"/>
        <end position="48"/>
    </location>
</feature>
<organism evidence="8 9">
    <name type="scientific">Candidatus Chromulinivorax destructor</name>
    <dbReference type="NCBI Taxonomy" id="2066483"/>
    <lineage>
        <taxon>Bacteria</taxon>
        <taxon>Candidatus Babelota</taxon>
        <taxon>Candidatus Babeliae</taxon>
        <taxon>Candidatus Babeliales</taxon>
        <taxon>Candidatus Chromulinivoraceae</taxon>
        <taxon>Candidatus Chromulinivorax</taxon>
    </lineage>
</organism>
<feature type="transmembrane region" description="Helical" evidence="6">
    <location>
        <begin position="144"/>
        <end position="163"/>
    </location>
</feature>
<dbReference type="AlphaFoldDB" id="A0A345ZA67"/>
<feature type="transmembrane region" description="Helical" evidence="6">
    <location>
        <begin position="266"/>
        <end position="284"/>
    </location>
</feature>
<name>A0A345ZA67_9BACT</name>
<comment type="subcellular location">
    <subcellularLocation>
        <location evidence="1">Cell membrane</location>
        <topology evidence="1">Multi-pass membrane protein</topology>
    </subcellularLocation>
</comment>
<evidence type="ECO:0000313" key="9">
    <source>
        <dbReference type="Proteomes" id="UP000254834"/>
    </source>
</evidence>
<feature type="transmembrane region" description="Helical" evidence="6">
    <location>
        <begin position="92"/>
        <end position="109"/>
    </location>
</feature>
<dbReference type="InterPro" id="IPR037185">
    <property type="entry name" value="EmrE-like"/>
</dbReference>
<keyword evidence="3 6" id="KW-0812">Transmembrane</keyword>
<keyword evidence="5 6" id="KW-0472">Membrane</keyword>
<feature type="transmembrane region" description="Helical" evidence="6">
    <location>
        <begin position="208"/>
        <end position="228"/>
    </location>
</feature>
<evidence type="ECO:0000256" key="6">
    <source>
        <dbReference type="SAM" id="Phobius"/>
    </source>
</evidence>
<accession>A0A345ZA67</accession>
<reference evidence="8 9" key="1">
    <citation type="submission" date="2017-12" db="EMBL/GenBank/DDBJ databases">
        <title>Chromulinavorax destructans is a abundant pathogen of dominant heterotrophic picoflagllates.</title>
        <authorList>
            <person name="Deeg C.M."/>
            <person name="Zimmer M."/>
            <person name="Suttle C.A."/>
        </authorList>
    </citation>
    <scope>NUCLEOTIDE SEQUENCE [LARGE SCALE GENOMIC DNA]</scope>
    <source>
        <strain evidence="8 9">SeV1</strain>
    </source>
</reference>
<evidence type="ECO:0000313" key="8">
    <source>
        <dbReference type="EMBL" id="AXK60184.1"/>
    </source>
</evidence>
<feature type="transmembrane region" description="Helical" evidence="6">
    <location>
        <begin position="175"/>
        <end position="196"/>
    </location>
</feature>
<keyword evidence="9" id="KW-1185">Reference proteome</keyword>
<feature type="transmembrane region" description="Helical" evidence="6">
    <location>
        <begin position="118"/>
        <end position="138"/>
    </location>
</feature>
<gene>
    <name evidence="8" type="ORF">C0J27_00265</name>
</gene>
<evidence type="ECO:0000256" key="3">
    <source>
        <dbReference type="ARBA" id="ARBA00022692"/>
    </source>
</evidence>
<keyword evidence="2" id="KW-1003">Cell membrane</keyword>
<dbReference type="Proteomes" id="UP000254834">
    <property type="component" value="Chromosome"/>
</dbReference>
<evidence type="ECO:0000256" key="1">
    <source>
        <dbReference type="ARBA" id="ARBA00004651"/>
    </source>
</evidence>
<evidence type="ECO:0000256" key="5">
    <source>
        <dbReference type="ARBA" id="ARBA00023136"/>
    </source>
</evidence>
<dbReference type="PANTHER" id="PTHR32322:SF18">
    <property type="entry name" value="S-ADENOSYLMETHIONINE_S-ADENOSYLHOMOCYSTEINE TRANSPORTER"/>
    <property type="match status" value="1"/>
</dbReference>
<feature type="transmembrane region" description="Helical" evidence="6">
    <location>
        <begin position="60"/>
        <end position="80"/>
    </location>
</feature>
<dbReference type="Pfam" id="PF00892">
    <property type="entry name" value="EamA"/>
    <property type="match status" value="2"/>
</dbReference>
<dbReference type="KEGG" id="cdes:C0J27_00265"/>
<keyword evidence="4 6" id="KW-1133">Transmembrane helix</keyword>
<dbReference type="PANTHER" id="PTHR32322">
    <property type="entry name" value="INNER MEMBRANE TRANSPORTER"/>
    <property type="match status" value="1"/>
</dbReference>
<evidence type="ECO:0000256" key="2">
    <source>
        <dbReference type="ARBA" id="ARBA00022475"/>
    </source>
</evidence>
<feature type="transmembrane region" description="Helical" evidence="6">
    <location>
        <begin position="240"/>
        <end position="260"/>
    </location>
</feature>
<dbReference type="SUPFAM" id="SSF103481">
    <property type="entry name" value="Multidrug resistance efflux transporter EmrE"/>
    <property type="match status" value="2"/>
</dbReference>
<dbReference type="InterPro" id="IPR000620">
    <property type="entry name" value="EamA_dom"/>
</dbReference>
<dbReference type="GO" id="GO:0005886">
    <property type="term" value="C:plasma membrane"/>
    <property type="evidence" value="ECO:0007669"/>
    <property type="project" value="UniProtKB-SubCell"/>
</dbReference>
<evidence type="ECO:0000259" key="7">
    <source>
        <dbReference type="Pfam" id="PF00892"/>
    </source>
</evidence>
<dbReference type="OrthoDB" id="9812547at2"/>
<dbReference type="EMBL" id="CP025544">
    <property type="protein sequence ID" value="AXK60184.1"/>
    <property type="molecule type" value="Genomic_DNA"/>
</dbReference>